<proteinExistence type="predicted"/>
<evidence type="ECO:0000256" key="1">
    <source>
        <dbReference type="SAM" id="Phobius"/>
    </source>
</evidence>
<evidence type="ECO:0000313" key="2">
    <source>
        <dbReference type="EMBL" id="ASG29238.1"/>
    </source>
</evidence>
<keyword evidence="1" id="KW-0812">Transmembrane</keyword>
<reference evidence="2 3" key="1">
    <citation type="submission" date="2017-06" db="EMBL/GenBank/DDBJ databases">
        <title>Genome sequencing of Fusobacterium nucleatum subsp. polymorphum KCOM 1275 (=ChDC F310).</title>
        <authorList>
            <person name="Kook J.-K."/>
            <person name="Park S.-N."/>
            <person name="Lim Y.K."/>
            <person name="Roh H."/>
        </authorList>
    </citation>
    <scope>NUCLEOTIDE SEQUENCE [LARGE SCALE GENOMIC DNA]</scope>
    <source>
        <strain evidence="2 3">KCOM 1275</strain>
    </source>
</reference>
<dbReference type="Proteomes" id="UP000197638">
    <property type="component" value="Chromosome"/>
</dbReference>
<organism evidence="2 3">
    <name type="scientific">Fusobacterium nucleatum subsp. polymorphum</name>
    <name type="common">Fusobacterium polymorphum</name>
    <dbReference type="NCBI Taxonomy" id="76857"/>
    <lineage>
        <taxon>Bacteria</taxon>
        <taxon>Fusobacteriati</taxon>
        <taxon>Fusobacteriota</taxon>
        <taxon>Fusobacteriia</taxon>
        <taxon>Fusobacteriales</taxon>
        <taxon>Fusobacteriaceae</taxon>
        <taxon>Fusobacterium</taxon>
    </lineage>
</organism>
<keyword evidence="1" id="KW-1133">Transmembrane helix</keyword>
<accession>A0A241Q3D5</accession>
<keyword evidence="1" id="KW-0472">Membrane</keyword>
<protein>
    <recommendedName>
        <fullName evidence="4">CAAX protease</fullName>
    </recommendedName>
</protein>
<evidence type="ECO:0008006" key="4">
    <source>
        <dbReference type="Google" id="ProtNLM"/>
    </source>
</evidence>
<dbReference type="AlphaFoldDB" id="A0A241Q3D5"/>
<dbReference type="Pfam" id="PF07751">
    <property type="entry name" value="Abi_2"/>
    <property type="match status" value="1"/>
</dbReference>
<dbReference type="RefSeq" id="WP_088765396.1">
    <property type="nucleotide sequence ID" value="NZ_CP022123.1"/>
</dbReference>
<sequence length="329" mass="39214">MSILYDKPFKNYNEQIDKLEKEYGLNLSISSYTHVEEALKTLAYYNIVNGYKECFMINGKFLKNLTIYDIIVFNALEKHLLTTLFKYSTYVEEFFKTKMAYVIAKDISVDETIYLKKQFYNVSKKRKTKFSETVQKIKLSFSTKDQPTKYYEDNHNHIPPWILFKNVYFNSVIDLFTFLNKNMQLQIVNDYSLLKKMNIKNEFKTKNLKKMLTIIRKFRNKIAHNAKIFNYRVENTDEILHQEIKGILPNDFINFKDIRNNLGKTDMFAMIFSIVILLDNSILRLLFLNEIKNAFDRILKSKFGNKYLSLANIPFDIIDRIDSLLLFFK</sequence>
<dbReference type="InterPro" id="IPR011664">
    <property type="entry name" value="Abi_system_AbiD/AbiF-like"/>
</dbReference>
<dbReference type="EMBL" id="CP022123">
    <property type="protein sequence ID" value="ASG29238.1"/>
    <property type="molecule type" value="Genomic_DNA"/>
</dbReference>
<name>A0A241Q3D5_FUSNP</name>
<feature type="transmembrane region" description="Helical" evidence="1">
    <location>
        <begin position="267"/>
        <end position="287"/>
    </location>
</feature>
<evidence type="ECO:0000313" key="3">
    <source>
        <dbReference type="Proteomes" id="UP000197638"/>
    </source>
</evidence>
<gene>
    <name evidence="2" type="ORF">CBG61_10305</name>
</gene>